<dbReference type="GO" id="GO:0005524">
    <property type="term" value="F:ATP binding"/>
    <property type="evidence" value="ECO:0007669"/>
    <property type="project" value="UniProtKB-KW"/>
</dbReference>
<dbReference type="GO" id="GO:0006273">
    <property type="term" value="P:lagging strand elongation"/>
    <property type="evidence" value="ECO:0007669"/>
    <property type="project" value="TreeGrafter"/>
</dbReference>
<accession>A0A7J5ZRK3</accession>
<dbReference type="GO" id="GO:0006302">
    <property type="term" value="P:double-strand break repair"/>
    <property type="evidence" value="ECO:0007669"/>
    <property type="project" value="TreeGrafter"/>
</dbReference>
<feature type="domain" description="FIIND" evidence="8">
    <location>
        <begin position="359"/>
        <end position="457"/>
    </location>
</feature>
<dbReference type="PROSITE" id="PS51830">
    <property type="entry name" value="FIIND"/>
    <property type="match status" value="1"/>
</dbReference>
<evidence type="ECO:0000256" key="5">
    <source>
        <dbReference type="ARBA" id="ARBA00022741"/>
    </source>
</evidence>
<dbReference type="PANTHER" id="PTHR45674">
    <property type="entry name" value="DNA LIGASE 1/3 FAMILY MEMBER"/>
    <property type="match status" value="1"/>
</dbReference>
<dbReference type="EMBL" id="JAAGNN010000024">
    <property type="protein sequence ID" value="KAF4073205.1"/>
    <property type="molecule type" value="Genomic_DNA"/>
</dbReference>
<organism evidence="9 10">
    <name type="scientific">Ameiurus melas</name>
    <name type="common">Black bullhead</name>
    <name type="synonym">Silurus melas</name>
    <dbReference type="NCBI Taxonomy" id="219545"/>
    <lineage>
        <taxon>Eukaryota</taxon>
        <taxon>Metazoa</taxon>
        <taxon>Chordata</taxon>
        <taxon>Craniata</taxon>
        <taxon>Vertebrata</taxon>
        <taxon>Euteleostomi</taxon>
        <taxon>Actinopterygii</taxon>
        <taxon>Neopterygii</taxon>
        <taxon>Teleostei</taxon>
        <taxon>Ostariophysi</taxon>
        <taxon>Siluriformes</taxon>
        <taxon>Ictaluridae</taxon>
        <taxon>Ameiurus</taxon>
    </lineage>
</organism>
<gene>
    <name evidence="9" type="ORF">AMELA_G00256240</name>
</gene>
<evidence type="ECO:0000259" key="8">
    <source>
        <dbReference type="PROSITE" id="PS51830"/>
    </source>
</evidence>
<reference evidence="9 10" key="1">
    <citation type="submission" date="2020-02" db="EMBL/GenBank/DDBJ databases">
        <title>A chromosome-scale genome assembly of the black bullhead catfish (Ameiurus melas).</title>
        <authorList>
            <person name="Wen M."/>
            <person name="Zham M."/>
            <person name="Cabau C."/>
            <person name="Klopp C."/>
            <person name="Donnadieu C."/>
            <person name="Roques C."/>
            <person name="Bouchez O."/>
            <person name="Lampietro C."/>
            <person name="Jouanno E."/>
            <person name="Herpin A."/>
            <person name="Louis A."/>
            <person name="Berthelot C."/>
            <person name="Parey E."/>
            <person name="Roest-Crollius H."/>
            <person name="Braasch I."/>
            <person name="Postlethwait J."/>
            <person name="Robinson-Rechavi M."/>
            <person name="Echchiki A."/>
            <person name="Begum T."/>
            <person name="Montfort J."/>
            <person name="Schartl M."/>
            <person name="Bobe J."/>
            <person name="Guiguen Y."/>
        </authorList>
    </citation>
    <scope>NUCLEOTIDE SEQUENCE [LARGE SCALE GENOMIC DNA]</scope>
    <source>
        <strain evidence="9">M_S1</strain>
        <tissue evidence="9">Blood</tissue>
    </source>
</reference>
<dbReference type="InterPro" id="IPR012310">
    <property type="entry name" value="DNA_ligase_ATP-dep_cent"/>
</dbReference>
<dbReference type="InterPro" id="IPR012308">
    <property type="entry name" value="DNA_ligase_ATP-dep_N"/>
</dbReference>
<dbReference type="InterPro" id="IPR050191">
    <property type="entry name" value="ATP-dep_DNA_ligase"/>
</dbReference>
<dbReference type="GO" id="GO:0003910">
    <property type="term" value="F:DNA ligase (ATP) activity"/>
    <property type="evidence" value="ECO:0007669"/>
    <property type="project" value="InterPro"/>
</dbReference>
<proteinExistence type="inferred from homology"/>
<dbReference type="GO" id="GO:0005829">
    <property type="term" value="C:cytosol"/>
    <property type="evidence" value="ECO:0007669"/>
    <property type="project" value="UniProtKB-SubCell"/>
</dbReference>
<dbReference type="GO" id="GO:0070421">
    <property type="term" value="C:DNA ligase III-XRCC1 complex"/>
    <property type="evidence" value="ECO:0007669"/>
    <property type="project" value="TreeGrafter"/>
</dbReference>
<comment type="subcellular location">
    <subcellularLocation>
        <location evidence="1">Cytoplasm</location>
        <location evidence="1">Cytosol</location>
    </subcellularLocation>
</comment>
<name>A0A7J5ZRK3_AMEME</name>
<dbReference type="Proteomes" id="UP000593565">
    <property type="component" value="Unassembled WGS sequence"/>
</dbReference>
<dbReference type="PROSITE" id="PS50160">
    <property type="entry name" value="DNA_LIGASE_A3"/>
    <property type="match status" value="1"/>
</dbReference>
<dbReference type="InterPro" id="IPR036599">
    <property type="entry name" value="DNA_ligase_N_sf"/>
</dbReference>
<keyword evidence="5" id="KW-0547">Nucleotide-binding</keyword>
<keyword evidence="4" id="KW-0436">Ligase</keyword>
<keyword evidence="6" id="KW-0067">ATP-binding</keyword>
<dbReference type="AlphaFoldDB" id="A0A7J5ZRK3"/>
<evidence type="ECO:0000313" key="9">
    <source>
        <dbReference type="EMBL" id="KAF4073205.1"/>
    </source>
</evidence>
<comment type="similarity">
    <text evidence="2">Belongs to the ATP-dependent DNA ligase family.</text>
</comment>
<evidence type="ECO:0000256" key="4">
    <source>
        <dbReference type="ARBA" id="ARBA00022598"/>
    </source>
</evidence>
<dbReference type="GO" id="GO:0006310">
    <property type="term" value="P:DNA recombination"/>
    <property type="evidence" value="ECO:0007669"/>
    <property type="project" value="InterPro"/>
</dbReference>
<dbReference type="SUPFAM" id="SSF117018">
    <property type="entry name" value="ATP-dependent DNA ligase DNA-binding domain"/>
    <property type="match status" value="1"/>
</dbReference>
<evidence type="ECO:0000313" key="10">
    <source>
        <dbReference type="Proteomes" id="UP000593565"/>
    </source>
</evidence>
<evidence type="ECO:0000256" key="2">
    <source>
        <dbReference type="ARBA" id="ARBA00007572"/>
    </source>
</evidence>
<evidence type="ECO:0000256" key="3">
    <source>
        <dbReference type="ARBA" id="ARBA00022490"/>
    </source>
</evidence>
<evidence type="ECO:0000256" key="6">
    <source>
        <dbReference type="ARBA" id="ARBA00022840"/>
    </source>
</evidence>
<dbReference type="Pfam" id="PF04675">
    <property type="entry name" value="DNA_ligase_A_N"/>
    <property type="match status" value="1"/>
</dbReference>
<dbReference type="FunFam" id="1.10.3260.10:FF:000002">
    <property type="entry name" value="DNA ligase"/>
    <property type="match status" value="1"/>
</dbReference>
<evidence type="ECO:0000256" key="1">
    <source>
        <dbReference type="ARBA" id="ARBA00004514"/>
    </source>
</evidence>
<dbReference type="Gene3D" id="1.10.3260.10">
    <property type="entry name" value="DNA ligase, ATP-dependent, N-terminal domain"/>
    <property type="match status" value="1"/>
</dbReference>
<comment type="caution">
    <text evidence="9">The sequence shown here is derived from an EMBL/GenBank/DDBJ whole genome shotgun (WGS) entry which is preliminary data.</text>
</comment>
<evidence type="ECO:0000259" key="7">
    <source>
        <dbReference type="PROSITE" id="PS50160"/>
    </source>
</evidence>
<dbReference type="GO" id="GO:0003677">
    <property type="term" value="F:DNA binding"/>
    <property type="evidence" value="ECO:0007669"/>
    <property type="project" value="InterPro"/>
</dbReference>
<dbReference type="Pfam" id="PF13553">
    <property type="entry name" value="FIIND"/>
    <property type="match status" value="1"/>
</dbReference>
<keyword evidence="3" id="KW-0963">Cytoplasm</keyword>
<protein>
    <submittedName>
        <fullName evidence="9">Uncharacterized protein</fullName>
    </submittedName>
</protein>
<dbReference type="PANTHER" id="PTHR45674:SF9">
    <property type="entry name" value="DNA LIGASE 3"/>
    <property type="match status" value="1"/>
</dbReference>
<sequence>MFSPCIRGFLRVLPFPQSKDMRCRLNVCVIMPCDELATCPGCPLIVPWNKLQAPLCTLSATKAGPSSSSPGPSSAKASQGSALSAQFCQPDHKDCLFREFRKLCAMVAKKSSYNAKTEIIKDFLRKGSAGDKFKGDLYLTVKLLLPGVVKSVYNLNDKQIVKLFSRILNCNQDEMVRDLTQGDVSETVRMFFEASTSFPPSTKSLLTIQEVDASLTRLAQLTKEDEQQAELEDIAKKCTGNDLKCYIRLVKHDLKINSGAKHVLDALDPNAYDAFKASRNLGDVIDRVLRNQEEASNGGGPRKHLSVEATLMTPVQPMLGAYEPGKRHWLKVKKDYLNEGAMADTADLVVLGAQKPSADPELFTPILDVNCAEDRNRDEYWFLCPHAGHFKCKWTNIVIEMESKGEVLYRIVSWDCHLLNGLPPKEPAGPLYNIDSPEGCIRRLHFPHCETGMLTFH</sequence>
<keyword evidence="10" id="KW-1185">Reference proteome</keyword>
<dbReference type="InterPro" id="IPR025307">
    <property type="entry name" value="FIIND_dom"/>
</dbReference>
<feature type="domain" description="ATP-dependent DNA ligase family profile" evidence="7">
    <location>
        <begin position="308"/>
        <end position="353"/>
    </location>
</feature>